<proteinExistence type="predicted"/>
<evidence type="ECO:0000313" key="2">
    <source>
        <dbReference type="Proteomes" id="UP000264006"/>
    </source>
</evidence>
<dbReference type="EMBL" id="CP031165">
    <property type="protein sequence ID" value="AXV04739.1"/>
    <property type="molecule type" value="Genomic_DNA"/>
</dbReference>
<dbReference type="KEGG" id="euz:DVS28_a0030"/>
<dbReference type="RefSeq" id="WP_164709731.1">
    <property type="nucleotide sequence ID" value="NZ_CP031165.1"/>
</dbReference>
<dbReference type="Pfam" id="PF10936">
    <property type="entry name" value="DUF2617"/>
    <property type="match status" value="1"/>
</dbReference>
<protein>
    <recommendedName>
        <fullName evidence="3">DUF2617 family protein</fullName>
    </recommendedName>
</protein>
<dbReference type="InterPro" id="IPR024486">
    <property type="entry name" value="DUF2617"/>
</dbReference>
<keyword evidence="2" id="KW-1185">Reference proteome</keyword>
<reference evidence="1 2" key="1">
    <citation type="submission" date="2018-09" db="EMBL/GenBank/DDBJ databases">
        <title>Complete genome sequence of Euzebya sp. DY32-46 isolated from seawater of Pacific Ocean.</title>
        <authorList>
            <person name="Xu L."/>
            <person name="Wu Y.-H."/>
            <person name="Xu X.-W."/>
        </authorList>
    </citation>
    <scope>NUCLEOTIDE SEQUENCE [LARGE SCALE GENOMIC DNA]</scope>
    <source>
        <strain evidence="1 2">DY32-46</strain>
    </source>
</reference>
<sequence length="170" mass="18163">MHEPIDLNPDRLTVAFGGPLQPALASSTLTLPTTTVEVAVLSASHQVRTLEGHAIETLACNTGGRMPGPRRVIVHTGVDRWDMAFDYIVETVDPTGLAALVGHLRERARTEGVVHAFPGHPHAVTAVLPTPSGDGWATWHCYPEHGRVARSTTTVLAHDRIAVAVHGASR</sequence>
<dbReference type="AlphaFoldDB" id="A0A346XR92"/>
<gene>
    <name evidence="1" type="ORF">DVS28_a0030</name>
</gene>
<dbReference type="Proteomes" id="UP000264006">
    <property type="component" value="Chromosome"/>
</dbReference>
<evidence type="ECO:0008006" key="3">
    <source>
        <dbReference type="Google" id="ProtNLM"/>
    </source>
</evidence>
<name>A0A346XR92_9ACTN</name>
<accession>A0A346XR92</accession>
<evidence type="ECO:0000313" key="1">
    <source>
        <dbReference type="EMBL" id="AXV04739.1"/>
    </source>
</evidence>
<organism evidence="1 2">
    <name type="scientific">Euzebya pacifica</name>
    <dbReference type="NCBI Taxonomy" id="1608957"/>
    <lineage>
        <taxon>Bacteria</taxon>
        <taxon>Bacillati</taxon>
        <taxon>Actinomycetota</taxon>
        <taxon>Nitriliruptoria</taxon>
        <taxon>Euzebyales</taxon>
    </lineage>
</organism>